<proteinExistence type="predicted"/>
<dbReference type="AlphaFoldDB" id="A0A7X0MS82"/>
<comment type="caution">
    <text evidence="2">The sequence shown here is derived from an EMBL/GenBank/DDBJ whole genome shotgun (WGS) entry which is preliminary data.</text>
</comment>
<dbReference type="EMBL" id="JACHBU010000004">
    <property type="protein sequence ID" value="MBB6509086.1"/>
    <property type="molecule type" value="Genomic_DNA"/>
</dbReference>
<evidence type="ECO:0008006" key="4">
    <source>
        <dbReference type="Google" id="ProtNLM"/>
    </source>
</evidence>
<protein>
    <recommendedName>
        <fullName evidence="4">Holin</fullName>
    </recommendedName>
</protein>
<name>A0A7X0MS82_9HYPH</name>
<dbReference type="Proteomes" id="UP000585437">
    <property type="component" value="Unassembled WGS sequence"/>
</dbReference>
<sequence length="73" mass="7405">MDGTKAWYQSKTIWGALIAVAAPLAHVAGVEINADAQGELADILVTFAGAFGGLLALYGRIVASAPIHPTGKG</sequence>
<evidence type="ECO:0000313" key="3">
    <source>
        <dbReference type="Proteomes" id="UP000585437"/>
    </source>
</evidence>
<evidence type="ECO:0000256" key="1">
    <source>
        <dbReference type="SAM" id="Phobius"/>
    </source>
</evidence>
<gene>
    <name evidence="2" type="ORF">F4695_002443</name>
</gene>
<feature type="transmembrane region" description="Helical" evidence="1">
    <location>
        <begin position="43"/>
        <end position="63"/>
    </location>
</feature>
<keyword evidence="3" id="KW-1185">Reference proteome</keyword>
<keyword evidence="1" id="KW-0812">Transmembrane</keyword>
<evidence type="ECO:0000313" key="2">
    <source>
        <dbReference type="EMBL" id="MBB6509086.1"/>
    </source>
</evidence>
<accession>A0A7X0MS82</accession>
<organism evidence="2 3">
    <name type="scientific">Rhizobium soli</name>
    <dbReference type="NCBI Taxonomy" id="424798"/>
    <lineage>
        <taxon>Bacteria</taxon>
        <taxon>Pseudomonadati</taxon>
        <taxon>Pseudomonadota</taxon>
        <taxon>Alphaproteobacteria</taxon>
        <taxon>Hyphomicrobiales</taxon>
        <taxon>Rhizobiaceae</taxon>
        <taxon>Rhizobium/Agrobacterium group</taxon>
        <taxon>Rhizobium</taxon>
    </lineage>
</organism>
<reference evidence="2 3" key="1">
    <citation type="submission" date="2020-08" db="EMBL/GenBank/DDBJ databases">
        <title>The Agave Microbiome: Exploring the role of microbial communities in plant adaptations to desert environments.</title>
        <authorList>
            <person name="Partida-Martinez L.P."/>
        </authorList>
    </citation>
    <scope>NUCLEOTIDE SEQUENCE [LARGE SCALE GENOMIC DNA]</scope>
    <source>
        <strain evidence="2 3">AS3.12</strain>
    </source>
</reference>
<dbReference type="RefSeq" id="WP_062453440.1">
    <property type="nucleotide sequence ID" value="NZ_JACHBU010000004.1"/>
</dbReference>
<keyword evidence="1" id="KW-1133">Transmembrane helix</keyword>
<keyword evidence="1" id="KW-0472">Membrane</keyword>